<feature type="non-terminal residue" evidence="1">
    <location>
        <position position="273"/>
    </location>
</feature>
<reference evidence="1 2" key="1">
    <citation type="submission" date="2016-11" db="EMBL/GenBank/DDBJ databases">
        <title>Paenibacillus species isolates.</title>
        <authorList>
            <person name="Beno S.M."/>
        </authorList>
    </citation>
    <scope>NUCLEOTIDE SEQUENCE [LARGE SCALE GENOMIC DNA]</scope>
    <source>
        <strain evidence="1 2">FSL H7-0433</strain>
    </source>
</reference>
<evidence type="ECO:0000313" key="1">
    <source>
        <dbReference type="EMBL" id="OMC89605.1"/>
    </source>
</evidence>
<organism evidence="1 2">
    <name type="scientific">Paenibacillus odorifer</name>
    <dbReference type="NCBI Taxonomy" id="189426"/>
    <lineage>
        <taxon>Bacteria</taxon>
        <taxon>Bacillati</taxon>
        <taxon>Bacillota</taxon>
        <taxon>Bacilli</taxon>
        <taxon>Bacillales</taxon>
        <taxon>Paenibacillaceae</taxon>
        <taxon>Paenibacillus</taxon>
    </lineage>
</organism>
<name>A0ABX3GFB3_9BACL</name>
<accession>A0ABX3GFB3</accession>
<dbReference type="Proteomes" id="UP000187158">
    <property type="component" value="Unassembled WGS sequence"/>
</dbReference>
<comment type="caution">
    <text evidence="1">The sequence shown here is derived from an EMBL/GenBank/DDBJ whole genome shotgun (WGS) entry which is preliminary data.</text>
</comment>
<protein>
    <submittedName>
        <fullName evidence="1">Uncharacterized protein</fullName>
    </submittedName>
</protein>
<sequence>MKTTKTQMKMETRGRPRLLPLKEIEEWKNTHGEKYNDPKAIKFVQSLLQKEIIKNSEVVAAHLLYESAVSRINACKYNLGIYAKITCDWEDAEVMVLDIIFHKKEMWAEWIKQSIYYEETNKQCFRASIDRIDAQKNYTLSNMQMLSIKDNVIKATARPHYLFNVTGIINPSSDSVQSYRRFESKQEALDSLGIKFKGDTGRLYKVKDQTYLVQSEDVTFGRKEIEEYENDDESTWYSSSMSIGAITDEFGNTYNLDLPITYPQISIKLNPKV</sequence>
<gene>
    <name evidence="1" type="ORF">BSO21_34760</name>
</gene>
<dbReference type="RefSeq" id="WP_076310707.1">
    <property type="nucleotide sequence ID" value="NZ_MPVP01000775.1"/>
</dbReference>
<evidence type="ECO:0000313" key="2">
    <source>
        <dbReference type="Proteomes" id="UP000187158"/>
    </source>
</evidence>
<proteinExistence type="predicted"/>
<keyword evidence="2" id="KW-1185">Reference proteome</keyword>
<dbReference type="EMBL" id="MPVP01000775">
    <property type="protein sequence ID" value="OMC89605.1"/>
    <property type="molecule type" value="Genomic_DNA"/>
</dbReference>